<dbReference type="PROSITE" id="PS01184">
    <property type="entry name" value="UBIE_2"/>
    <property type="match status" value="1"/>
</dbReference>
<evidence type="ECO:0000313" key="6">
    <source>
        <dbReference type="Proteomes" id="UP000302218"/>
    </source>
</evidence>
<feature type="domain" description="Methyltransferase type 11" evidence="4">
    <location>
        <begin position="42"/>
        <end position="146"/>
    </location>
</feature>
<evidence type="ECO:0000313" key="5">
    <source>
        <dbReference type="EMBL" id="QCS42855.1"/>
    </source>
</evidence>
<evidence type="ECO:0000256" key="1">
    <source>
        <dbReference type="ARBA" id="ARBA00022603"/>
    </source>
</evidence>
<dbReference type="OrthoDB" id="302307at2157"/>
<dbReference type="Gene3D" id="3.40.50.150">
    <property type="entry name" value="Vaccinia Virus protein VP39"/>
    <property type="match status" value="1"/>
</dbReference>
<dbReference type="PANTHER" id="PTHR43591">
    <property type="entry name" value="METHYLTRANSFERASE"/>
    <property type="match status" value="1"/>
</dbReference>
<dbReference type="CDD" id="cd02440">
    <property type="entry name" value="AdoMet_MTases"/>
    <property type="match status" value="1"/>
</dbReference>
<dbReference type="Proteomes" id="UP000302218">
    <property type="component" value="Chromosome"/>
</dbReference>
<keyword evidence="3" id="KW-0949">S-adenosyl-L-methionine</keyword>
<accession>A0A4P8WI45</accession>
<gene>
    <name evidence="5" type="ORF">FEJ81_10980</name>
</gene>
<evidence type="ECO:0000256" key="2">
    <source>
        <dbReference type="ARBA" id="ARBA00022679"/>
    </source>
</evidence>
<dbReference type="KEGG" id="nvr:FEJ81_10980"/>
<dbReference type="GeneID" id="40265803"/>
<dbReference type="InterPro" id="IPR023576">
    <property type="entry name" value="UbiE/COQ5_MeTrFase_CS"/>
</dbReference>
<evidence type="ECO:0000256" key="3">
    <source>
        <dbReference type="ARBA" id="ARBA00022691"/>
    </source>
</evidence>
<dbReference type="RefSeq" id="WP_138245332.1">
    <property type="nucleotide sequence ID" value="NZ_CP040330.1"/>
</dbReference>
<organism evidence="5 6">
    <name type="scientific">Natrinema versiforme</name>
    <dbReference type="NCBI Taxonomy" id="88724"/>
    <lineage>
        <taxon>Archaea</taxon>
        <taxon>Methanobacteriati</taxon>
        <taxon>Methanobacteriota</taxon>
        <taxon>Stenosarchaea group</taxon>
        <taxon>Halobacteria</taxon>
        <taxon>Halobacteriales</taxon>
        <taxon>Natrialbaceae</taxon>
        <taxon>Natrinema</taxon>
    </lineage>
</organism>
<dbReference type="InterPro" id="IPR029063">
    <property type="entry name" value="SAM-dependent_MTases_sf"/>
</dbReference>
<dbReference type="Pfam" id="PF08241">
    <property type="entry name" value="Methyltransf_11"/>
    <property type="match status" value="1"/>
</dbReference>
<dbReference type="AlphaFoldDB" id="A0A4P8WI45"/>
<dbReference type="InterPro" id="IPR013216">
    <property type="entry name" value="Methyltransf_11"/>
</dbReference>
<reference evidence="6" key="1">
    <citation type="submission" date="2019-05" db="EMBL/GenBank/DDBJ databases">
        <title>Genome sequence and methylation pattern of the halophilic Archaeon Natrinema versiforme BOL5-4.</title>
        <authorList>
            <person name="DasSarma P."/>
            <person name="Anton B.P."/>
            <person name="DasSarma S.L."/>
            <person name="Martinez F.L."/>
            <person name="Guzman D."/>
            <person name="Roberts R.J."/>
            <person name="DasSarma S."/>
        </authorList>
    </citation>
    <scope>NUCLEOTIDE SEQUENCE [LARGE SCALE GENOMIC DNA]</scope>
    <source>
        <strain evidence="6">BOL5-4</strain>
    </source>
</reference>
<dbReference type="GO" id="GO:0032259">
    <property type="term" value="P:methylation"/>
    <property type="evidence" value="ECO:0007669"/>
    <property type="project" value="UniProtKB-KW"/>
</dbReference>
<name>A0A4P8WI45_9EURY</name>
<protein>
    <submittedName>
        <fullName evidence="5">Class I SAM-dependent methyltransferase</fullName>
    </submittedName>
</protein>
<evidence type="ECO:0000259" key="4">
    <source>
        <dbReference type="Pfam" id="PF08241"/>
    </source>
</evidence>
<proteinExistence type="predicted"/>
<dbReference type="GO" id="GO:0008757">
    <property type="term" value="F:S-adenosylmethionine-dependent methyltransferase activity"/>
    <property type="evidence" value="ECO:0007669"/>
    <property type="project" value="InterPro"/>
</dbReference>
<sequence length="198" mass="21482">MGFHTYPVDRADALEDPSRYRYCSREELLEMLEPAADGVVADLGSGTGFYADDVAPFVDTLYAVDVQSAMHDRYREKGVPDAVEFVTAEVSSLPVDDGQLDGAYSTMTHHEYAPQTTDDAERAPAAETDGALAELARVVRPGGRLVTVDWSADGESAAGPPLEERFDLATATARLESVGFDIEFARERPETFAVVATR</sequence>
<keyword evidence="2 5" id="KW-0808">Transferase</keyword>
<dbReference type="PANTHER" id="PTHR43591:SF110">
    <property type="entry name" value="RHODANESE DOMAIN-CONTAINING PROTEIN"/>
    <property type="match status" value="1"/>
</dbReference>
<dbReference type="EMBL" id="CP040330">
    <property type="protein sequence ID" value="QCS42855.1"/>
    <property type="molecule type" value="Genomic_DNA"/>
</dbReference>
<dbReference type="SUPFAM" id="SSF53335">
    <property type="entry name" value="S-adenosyl-L-methionine-dependent methyltransferases"/>
    <property type="match status" value="1"/>
</dbReference>
<keyword evidence="1 5" id="KW-0489">Methyltransferase</keyword>